<dbReference type="EMBL" id="CP121646">
    <property type="protein sequence ID" value="WFU62498.1"/>
    <property type="molecule type" value="Genomic_DNA"/>
</dbReference>
<feature type="transmembrane region" description="Helical" evidence="1">
    <location>
        <begin position="5"/>
        <end position="25"/>
    </location>
</feature>
<keyword evidence="1" id="KW-0472">Membrane</keyword>
<keyword evidence="3" id="KW-1185">Reference proteome</keyword>
<protein>
    <submittedName>
        <fullName evidence="2">Uncharacterized protein</fullName>
    </submittedName>
</protein>
<dbReference type="RefSeq" id="WP_310885169.1">
    <property type="nucleotide sequence ID" value="NZ_CP121646.1"/>
</dbReference>
<proteinExistence type="predicted"/>
<feature type="transmembrane region" description="Helical" evidence="1">
    <location>
        <begin position="31"/>
        <end position="55"/>
    </location>
</feature>
<accession>A0ABY8JBK3</accession>
<name>A0ABY8JBK3_9BRAD</name>
<organism evidence="2 3">
    <name type="scientific">Bradyrhizobium brasilense</name>
    <dbReference type="NCBI Taxonomy" id="1419277"/>
    <lineage>
        <taxon>Bacteria</taxon>
        <taxon>Pseudomonadati</taxon>
        <taxon>Pseudomonadota</taxon>
        <taxon>Alphaproteobacteria</taxon>
        <taxon>Hyphomicrobiales</taxon>
        <taxon>Nitrobacteraceae</taxon>
        <taxon>Bradyrhizobium</taxon>
    </lineage>
</organism>
<keyword evidence="1" id="KW-0812">Transmembrane</keyword>
<dbReference type="Proteomes" id="UP001221546">
    <property type="component" value="Chromosome"/>
</dbReference>
<evidence type="ECO:0000313" key="3">
    <source>
        <dbReference type="Proteomes" id="UP001221546"/>
    </source>
</evidence>
<evidence type="ECO:0000313" key="2">
    <source>
        <dbReference type="EMBL" id="WFU62498.1"/>
    </source>
</evidence>
<keyword evidence="1" id="KW-1133">Transmembrane helix</keyword>
<reference evidence="2 3" key="1">
    <citation type="submission" date="2023-04" db="EMBL/GenBank/DDBJ databases">
        <title>Australian commercial rhizobial inoculants.</title>
        <authorList>
            <person name="Kohlmeier M.G."/>
            <person name="O'Hara G.W."/>
            <person name="Colombi E."/>
            <person name="Ramsay J.P."/>
            <person name="Terpolilli J."/>
        </authorList>
    </citation>
    <scope>NUCLEOTIDE SEQUENCE [LARGE SCALE GENOMIC DNA]</scope>
    <source>
        <strain evidence="2 3">CB627</strain>
    </source>
</reference>
<gene>
    <name evidence="2" type="ORF">QA636_34205</name>
</gene>
<evidence type="ECO:0000256" key="1">
    <source>
        <dbReference type="SAM" id="Phobius"/>
    </source>
</evidence>
<sequence>MNGPIWGRLIAVAVVELVIGGMWLFGTLNPAIFAVLMLGVPFLALTIAMPIVYLIRSNRSSTENKPPSNLRN</sequence>